<evidence type="ECO:0000313" key="2">
    <source>
        <dbReference type="Proteomes" id="UP001153076"/>
    </source>
</evidence>
<sequence>MKTGFGGFLSIRTLTIPKDLATQNFAPASNTLKMSDNRILEITEKDVHVTLALPMGPSEVQVTSICKPKNEYTKLLEQWRTRWNVPKSWEDRVEFRGKRCKDRWFPTTMHWATNAVEQRIKDEKEFPELTINQSFVKVKLTCKMNCQAWHEKQHTEPSTSIHGPPLVPQHHVQNVEDGHFFIDPDFFNAYLKMEAVALKHYQHRTPIDYTLPTFDIRISLSPKQRIPIAISSPIKGTHTISSSPAYNDAQVCLGESEGQHTSIQAITDITLQYSNPAHHKTKKLYEFNAHDKVHRLWIDKEAITLMMFFPILRSEHFFLVYLIQRGHPKAEEVKDFRTVYVKSNY</sequence>
<name>A0A9Q1KEZ3_9CARY</name>
<organism evidence="1 2">
    <name type="scientific">Carnegiea gigantea</name>
    <dbReference type="NCBI Taxonomy" id="171969"/>
    <lineage>
        <taxon>Eukaryota</taxon>
        <taxon>Viridiplantae</taxon>
        <taxon>Streptophyta</taxon>
        <taxon>Embryophyta</taxon>
        <taxon>Tracheophyta</taxon>
        <taxon>Spermatophyta</taxon>
        <taxon>Magnoliopsida</taxon>
        <taxon>eudicotyledons</taxon>
        <taxon>Gunneridae</taxon>
        <taxon>Pentapetalae</taxon>
        <taxon>Caryophyllales</taxon>
        <taxon>Cactineae</taxon>
        <taxon>Cactaceae</taxon>
        <taxon>Cactoideae</taxon>
        <taxon>Echinocereeae</taxon>
        <taxon>Carnegiea</taxon>
    </lineage>
</organism>
<dbReference type="AlphaFoldDB" id="A0A9Q1KEZ3"/>
<keyword evidence="2" id="KW-1185">Reference proteome</keyword>
<evidence type="ECO:0000313" key="1">
    <source>
        <dbReference type="EMBL" id="KAJ8441636.1"/>
    </source>
</evidence>
<dbReference type="Proteomes" id="UP001153076">
    <property type="component" value="Unassembled WGS sequence"/>
</dbReference>
<dbReference type="OrthoDB" id="693469at2759"/>
<dbReference type="EMBL" id="JAKOGI010000158">
    <property type="protein sequence ID" value="KAJ8441636.1"/>
    <property type="molecule type" value="Genomic_DNA"/>
</dbReference>
<comment type="caution">
    <text evidence="1">The sequence shown here is derived from an EMBL/GenBank/DDBJ whole genome shotgun (WGS) entry which is preliminary data.</text>
</comment>
<reference evidence="1" key="1">
    <citation type="submission" date="2022-04" db="EMBL/GenBank/DDBJ databases">
        <title>Carnegiea gigantea Genome sequencing and assembly v2.</title>
        <authorList>
            <person name="Copetti D."/>
            <person name="Sanderson M.J."/>
            <person name="Burquez A."/>
            <person name="Wojciechowski M.F."/>
        </authorList>
    </citation>
    <scope>NUCLEOTIDE SEQUENCE</scope>
    <source>
        <strain evidence="1">SGP5-SGP5p</strain>
        <tissue evidence="1">Aerial part</tissue>
    </source>
</reference>
<proteinExistence type="predicted"/>
<gene>
    <name evidence="1" type="ORF">Cgig2_025803</name>
</gene>
<accession>A0A9Q1KEZ3</accession>
<protein>
    <submittedName>
        <fullName evidence="1">Uncharacterized protein</fullName>
    </submittedName>
</protein>